<reference evidence="3 4" key="1">
    <citation type="journal article" date="2013" name="Nature">
        <title>Insights into bilaterian evolution from three spiralian genomes.</title>
        <authorList>
            <person name="Simakov O."/>
            <person name="Marletaz F."/>
            <person name="Cho S.J."/>
            <person name="Edsinger-Gonzales E."/>
            <person name="Havlak P."/>
            <person name="Hellsten U."/>
            <person name="Kuo D.H."/>
            <person name="Larsson T."/>
            <person name="Lv J."/>
            <person name="Arendt D."/>
            <person name="Savage R."/>
            <person name="Osoegawa K."/>
            <person name="de Jong P."/>
            <person name="Grimwood J."/>
            <person name="Chapman J.A."/>
            <person name="Shapiro H."/>
            <person name="Aerts A."/>
            <person name="Otillar R.P."/>
            <person name="Terry A.Y."/>
            <person name="Boore J.L."/>
            <person name="Grigoriev I.V."/>
            <person name="Lindberg D.R."/>
            <person name="Seaver E.C."/>
            <person name="Weisblat D.A."/>
            <person name="Putnam N.H."/>
            <person name="Rokhsar D.S."/>
        </authorList>
    </citation>
    <scope>NUCLEOTIDE SEQUENCE [LARGE SCALE GENOMIC DNA]</scope>
</reference>
<dbReference type="PANTHER" id="PTHR47572:SF4">
    <property type="entry name" value="LACTONASE DRP35"/>
    <property type="match status" value="1"/>
</dbReference>
<keyword evidence="4" id="KW-1185">Reference proteome</keyword>
<dbReference type="CTD" id="20247499"/>
<accession>V4BCJ7</accession>
<dbReference type="KEGG" id="lgi:LOTGIDRAFT_227997"/>
<dbReference type="Gene3D" id="2.120.10.30">
    <property type="entry name" value="TolB, C-terminal domain"/>
    <property type="match status" value="1"/>
</dbReference>
<evidence type="ECO:0000313" key="3">
    <source>
        <dbReference type="EMBL" id="ESP05381.1"/>
    </source>
</evidence>
<keyword evidence="1" id="KW-0378">Hydrolase</keyword>
<dbReference type="HOGENOM" id="CLU_881485_0_0_1"/>
<dbReference type="PANTHER" id="PTHR47572">
    <property type="entry name" value="LIPOPROTEIN-RELATED"/>
    <property type="match status" value="1"/>
</dbReference>
<dbReference type="InterPro" id="IPR013658">
    <property type="entry name" value="SGL"/>
</dbReference>
<sequence length="306" mass="33541">MALVQPEFTKITSGIVGSEGPVFDKTGTLYVVAPTANMEGDKFGGQVLKVDIEQKQANVLCLPVINGDGGAPAGCQCDKDGNIMIADMRLGILKVQSNGHYTQICQVDDEGNIMQGCNDCHYDYYGNLWVTAPAGKIAPHPYTRSMEEAFGSLYCLTTEGEVKKVATDIQFPNGLAVQHDSDGKPKILVVAETPTKLLLAFDITSDNQLENRREWGKMPGDLEGGADGMDFDEDGNLLVAHWGSGHIEVFGPDGGKPRQRIKCPFQKISNLHFVPKSKTVYVTEHDDDALWKFTWERPGKPQYCEL</sequence>
<dbReference type="STRING" id="225164.V4BCJ7"/>
<evidence type="ECO:0000313" key="4">
    <source>
        <dbReference type="Proteomes" id="UP000030746"/>
    </source>
</evidence>
<dbReference type="InterPro" id="IPR051262">
    <property type="entry name" value="SMP-30/CGR1_Lactonase"/>
</dbReference>
<dbReference type="OMA" id="IWIADMR"/>
<proteinExistence type="predicted"/>
<evidence type="ECO:0000259" key="2">
    <source>
        <dbReference type="Pfam" id="PF08450"/>
    </source>
</evidence>
<dbReference type="GO" id="GO:0016787">
    <property type="term" value="F:hydrolase activity"/>
    <property type="evidence" value="ECO:0007669"/>
    <property type="project" value="UniProtKB-KW"/>
</dbReference>
<dbReference type="GeneID" id="20247499"/>
<dbReference type="RefSeq" id="XP_009043926.1">
    <property type="nucleotide sequence ID" value="XM_009045678.1"/>
</dbReference>
<dbReference type="Pfam" id="PF08450">
    <property type="entry name" value="SGL"/>
    <property type="match status" value="1"/>
</dbReference>
<dbReference type="SUPFAM" id="SSF63829">
    <property type="entry name" value="Calcium-dependent phosphotriesterase"/>
    <property type="match status" value="1"/>
</dbReference>
<dbReference type="Proteomes" id="UP000030746">
    <property type="component" value="Unassembled WGS sequence"/>
</dbReference>
<name>V4BCJ7_LOTGI</name>
<dbReference type="OrthoDB" id="423498at2759"/>
<gene>
    <name evidence="3" type="ORF">LOTGIDRAFT_227997</name>
</gene>
<feature type="domain" description="SMP-30/Gluconolactonase/LRE-like region" evidence="2">
    <location>
        <begin position="18"/>
        <end position="284"/>
    </location>
</feature>
<evidence type="ECO:0000256" key="1">
    <source>
        <dbReference type="ARBA" id="ARBA00022801"/>
    </source>
</evidence>
<dbReference type="AlphaFoldDB" id="V4BCJ7"/>
<dbReference type="InterPro" id="IPR011042">
    <property type="entry name" value="6-blade_b-propeller_TolB-like"/>
</dbReference>
<dbReference type="EMBL" id="KB199650">
    <property type="protein sequence ID" value="ESP05381.1"/>
    <property type="molecule type" value="Genomic_DNA"/>
</dbReference>
<organism evidence="3 4">
    <name type="scientific">Lottia gigantea</name>
    <name type="common">Giant owl limpet</name>
    <dbReference type="NCBI Taxonomy" id="225164"/>
    <lineage>
        <taxon>Eukaryota</taxon>
        <taxon>Metazoa</taxon>
        <taxon>Spiralia</taxon>
        <taxon>Lophotrochozoa</taxon>
        <taxon>Mollusca</taxon>
        <taxon>Gastropoda</taxon>
        <taxon>Patellogastropoda</taxon>
        <taxon>Lottioidea</taxon>
        <taxon>Lottiidae</taxon>
        <taxon>Lottia</taxon>
    </lineage>
</organism>
<protein>
    <recommendedName>
        <fullName evidence="2">SMP-30/Gluconolactonase/LRE-like region domain-containing protein</fullName>
    </recommendedName>
</protein>